<dbReference type="VEuPathDB" id="GiardiaDB:QR46_4775"/>
<dbReference type="VEuPathDB" id="GiardiaDB:GL50803_002217"/>
<organism evidence="1 2">
    <name type="scientific">Giardia intestinalis</name>
    <name type="common">Giardia lamblia</name>
    <dbReference type="NCBI Taxonomy" id="5741"/>
    <lineage>
        <taxon>Eukaryota</taxon>
        <taxon>Metamonada</taxon>
        <taxon>Diplomonadida</taxon>
        <taxon>Hexamitidae</taxon>
        <taxon>Giardiinae</taxon>
        <taxon>Giardia</taxon>
    </lineage>
</organism>
<proteinExistence type="predicted"/>
<dbReference type="AlphaFoldDB" id="V6TLV6"/>
<protein>
    <submittedName>
        <fullName evidence="1">Uncharacterized protein</fullName>
    </submittedName>
</protein>
<evidence type="ECO:0000313" key="1">
    <source>
        <dbReference type="EMBL" id="ESU39691.1"/>
    </source>
</evidence>
<reference evidence="1 2" key="2">
    <citation type="journal article" date="2013" name="Genome Biol. Evol.">
        <title>Genome sequencing of Giardia lamblia genotypes A2 and B isolates (DH and GS) and comparative analysis with the genomes of genotypes A1 and E (WB and Pig).</title>
        <authorList>
            <person name="Adam R.D."/>
            <person name="Dahlstrom E.W."/>
            <person name="Martens C.A."/>
            <person name="Bruno D.P."/>
            <person name="Barbian K.D."/>
            <person name="Ricklefs S.M."/>
            <person name="Hernandez M.M."/>
            <person name="Narla N.P."/>
            <person name="Patel R.B."/>
            <person name="Porcella S.F."/>
            <person name="Nash T.E."/>
        </authorList>
    </citation>
    <scope>NUCLEOTIDE SEQUENCE [LARGE SCALE GENOMIC DNA]</scope>
    <source>
        <strain evidence="1 2">DH</strain>
    </source>
</reference>
<dbReference type="Proteomes" id="UP000018320">
    <property type="component" value="Unassembled WGS sequence"/>
</dbReference>
<accession>V6TLV6</accession>
<gene>
    <name evidence="1" type="ORF">DHA2_151286</name>
</gene>
<dbReference type="VEuPathDB" id="GiardiaDB:DHA2_151286"/>
<dbReference type="EMBL" id="AHGT01000001">
    <property type="protein sequence ID" value="ESU39691.1"/>
    <property type="molecule type" value="Genomic_DNA"/>
</dbReference>
<sequence>MEPSFLLEGVAHPDRFLPPKHEYHCTQMAMRQLERLNGGYRPAYAQKDPILPQTGKLLNSHQTPFNINNDNMNPVGEAETCIDENLNQGVSWDNDRNQNYTDFSDGFLNTGNVSILGSSLDGENIWASECSNDSIGVLSVTGSVIQYDPKSSADKNTSDDNIPSPFLQMKYLQLKDLDSVHSSVFSPPQEPSMSSGDVSLPNISIHSNPSVSHNAPRIIPTSVDLTGTDIGSLHVSELEHTVRHSHDFSLSYDNLLAQPETSLQAPVCCLPVISKALRKKLPPGMARNPVTSSLLNSKCARPKDKESNILNLPPVLKILQQKVRYCGHIKTVPPAQVPGNHIDYLSQLRQRVAQQALINLPCLAGHVKYYGKAEPSIPRQALASEVLILPKLKR</sequence>
<comment type="caution">
    <text evidence="1">The sequence shown here is derived from an EMBL/GenBank/DDBJ whole genome shotgun (WGS) entry which is preliminary data.</text>
</comment>
<name>V6TLV6_GIAIN</name>
<evidence type="ECO:0000313" key="2">
    <source>
        <dbReference type="Proteomes" id="UP000018320"/>
    </source>
</evidence>
<reference evidence="2" key="1">
    <citation type="submission" date="2012-02" db="EMBL/GenBank/DDBJ databases">
        <title>Genome sequencing of Giardia lamblia Genotypes A2 and B isolates (DH and GS) and comparative analysis with the genomes of Genotypes A1 and E (WB and Pig).</title>
        <authorList>
            <person name="Adam R."/>
            <person name="Dahlstrom E."/>
            <person name="Martens C."/>
            <person name="Bruno D."/>
            <person name="Barbian K."/>
            <person name="Porcella S.F."/>
            <person name="Nash T."/>
        </authorList>
    </citation>
    <scope>NUCLEOTIDE SEQUENCE</scope>
    <source>
        <strain evidence="2">DH</strain>
    </source>
</reference>
<dbReference type="VEuPathDB" id="GiardiaDB:GL50581_571"/>